<name>A0ABQ4VGP9_9MYCO</name>
<feature type="compositionally biased region" description="Polar residues" evidence="1">
    <location>
        <begin position="148"/>
        <end position="165"/>
    </location>
</feature>
<evidence type="ECO:0000313" key="4">
    <source>
        <dbReference type="Proteomes" id="UP001060504"/>
    </source>
</evidence>
<sequence>MAAEEHVGRIAGLAISFGIGIAVAVGGIGEAAAEPADSSSATGSAATDSAATDSGQTSEPSSDPANGPTTGAGSTTDDTASEPPAGDPDESSPRESSSQSRSASEARAQTETESTTEPDTDLNREAPDIATTVRRTSVESSDRETTDTQEFSTTRLTVDSDQPDTVSPAAPDVPTPRRQAPVETQALAAVVGAARPTNTAPTATVTTGAPDGITGVTRVAVTAVDIDSDALTYTASRPTWGWVSNLGDGNFTYSTNEFIRLLARFIPFIRSDRFSVTVNDGQGGTTSVKVNTAVVPLNAAPVVRSRSVGAPDTTTGIVVGGVSATDPNFDSLSYIGSTTVTDKGTVAVNGGGGFTYTPTAAARHAAAAESATAADKTDTFKVRVVDKYGAAADIPVTVAISPVNARPTATFSVGSPDAVSGIATGTVLGQDADADMLSYSGSTTTLKGTFVVHADGSFTYIPTVSARYNAWRPNATASDLIDAVAVTVNDGHGGTVEVPVRVAISPSAETPPDQDLSTFCGCTLMPLDTIFHADVRNLPLLPESDKFIELLGGSRGGTLKSGMGAKEWMGSTGGGLPVNIVEAAHPKETVIFNRGYSTTGPGIDDRPYPIPSYPIVEGMPSAPAWDRHLLVFQKETCISYELINVAHGYELPAAGVLDGLGSLLHRALWGDAWTAQGGAQYDMSSGLYPEIGFANASQIPFLPMLLRPDDLERGEIDHMLGFVIAAGHGAGFSWPARAGDGTSPDGVPMGTVFRLNSDFDITGYSRATQVILRGLQVHGGVIYDSGPEGDYLALGNIRTEWTGTEHITAAAELNTIPLEFFEAVDVSAIAVDPAVGWYIH</sequence>
<protein>
    <recommendedName>
        <fullName evidence="2">RapA2 cadherin-like domain-containing protein</fullName>
    </recommendedName>
</protein>
<gene>
    <name evidence="3" type="ORF">NGTWS1702_25560</name>
</gene>
<keyword evidence="4" id="KW-1185">Reference proteome</keyword>
<feature type="region of interest" description="Disordered" evidence="1">
    <location>
        <begin position="32"/>
        <end position="180"/>
    </location>
</feature>
<feature type="compositionally biased region" description="Low complexity" evidence="1">
    <location>
        <begin position="32"/>
        <end position="55"/>
    </location>
</feature>
<feature type="compositionally biased region" description="Polar residues" evidence="1">
    <location>
        <begin position="56"/>
        <end position="68"/>
    </location>
</feature>
<comment type="caution">
    <text evidence="3">The sequence shown here is derived from an EMBL/GenBank/DDBJ whole genome shotgun (WGS) entry which is preliminary data.</text>
</comment>
<feature type="domain" description="RapA2 cadherin-like" evidence="2">
    <location>
        <begin position="396"/>
        <end position="460"/>
    </location>
</feature>
<organism evidence="3 4">
    <name type="scientific">Mycolicibacterium cyprinidarum</name>
    <dbReference type="NCBI Taxonomy" id="2860311"/>
    <lineage>
        <taxon>Bacteria</taxon>
        <taxon>Bacillati</taxon>
        <taxon>Actinomycetota</taxon>
        <taxon>Actinomycetes</taxon>
        <taxon>Mycobacteriales</taxon>
        <taxon>Mycobacteriaceae</taxon>
        <taxon>Mycolicibacterium</taxon>
    </lineage>
</organism>
<feature type="compositionally biased region" description="Low complexity" evidence="1">
    <location>
        <begin position="69"/>
        <end position="78"/>
    </location>
</feature>
<dbReference type="InterPro" id="IPR010221">
    <property type="entry name" value="VCBS_dom"/>
</dbReference>
<evidence type="ECO:0000313" key="3">
    <source>
        <dbReference type="EMBL" id="GJF18102.1"/>
    </source>
</evidence>
<evidence type="ECO:0000256" key="1">
    <source>
        <dbReference type="SAM" id="MobiDB-lite"/>
    </source>
</evidence>
<feature type="compositionally biased region" description="Low complexity" evidence="1">
    <location>
        <begin position="94"/>
        <end position="113"/>
    </location>
</feature>
<reference evidence="3 4" key="1">
    <citation type="submission" date="2021-08" db="EMBL/GenBank/DDBJ databases">
        <title>Draft genome sequence of Mycolicibacterium sp. NGTWS1702 strain.</title>
        <authorList>
            <person name="Matsumoto M."/>
            <person name="Tang B.C.C."/>
            <person name="Machida Y."/>
            <person name="Matoyama H."/>
            <person name="Kishihara T."/>
            <person name="Sato S."/>
            <person name="Kondo I."/>
            <person name="Sano M."/>
            <person name="Kato G."/>
        </authorList>
    </citation>
    <scope>NUCLEOTIDE SEQUENCE [LARGE SCALE GENOMIC DNA]</scope>
    <source>
        <strain evidence="3 4">NGTWSNA01</strain>
    </source>
</reference>
<dbReference type="Pfam" id="PF17963">
    <property type="entry name" value="Big_9"/>
    <property type="match status" value="1"/>
</dbReference>
<evidence type="ECO:0000259" key="2">
    <source>
        <dbReference type="Pfam" id="PF17803"/>
    </source>
</evidence>
<dbReference type="InterPro" id="IPR040853">
    <property type="entry name" value="RapA2_cadherin-like"/>
</dbReference>
<dbReference type="Pfam" id="PF17803">
    <property type="entry name" value="Cadherin_4"/>
    <property type="match status" value="1"/>
</dbReference>
<dbReference type="EMBL" id="BPRH01002677">
    <property type="protein sequence ID" value="GJF18102.1"/>
    <property type="molecule type" value="Genomic_DNA"/>
</dbReference>
<proteinExistence type="predicted"/>
<dbReference type="NCBIfam" id="TIGR01965">
    <property type="entry name" value="VCBS_repeat"/>
    <property type="match status" value="1"/>
</dbReference>
<accession>A0ABQ4VGP9</accession>
<dbReference type="Proteomes" id="UP001060504">
    <property type="component" value="Unassembled WGS sequence"/>
</dbReference>
<feature type="compositionally biased region" description="Basic and acidic residues" evidence="1">
    <location>
        <begin position="136"/>
        <end position="146"/>
    </location>
</feature>